<evidence type="ECO:0000259" key="12">
    <source>
        <dbReference type="PROSITE" id="PS51674"/>
    </source>
</evidence>
<comment type="subcellular location">
    <subcellularLocation>
        <location evidence="2">Cytoplasm</location>
    </subcellularLocation>
</comment>
<keyword evidence="9" id="KW-0238">DNA-binding</keyword>
<gene>
    <name evidence="13" type="ORF">ACFPP6_36215</name>
</gene>
<evidence type="ECO:0000256" key="7">
    <source>
        <dbReference type="ARBA" id="ARBA00023014"/>
    </source>
</evidence>
<keyword evidence="14" id="KW-1185">Reference proteome</keyword>
<feature type="domain" description="4Fe-4S Wbl-type" evidence="12">
    <location>
        <begin position="38"/>
        <end position="101"/>
    </location>
</feature>
<sequence length="107" mass="12028">MLRSHFWSLIGEVDVCKCDSVLPVEKRDKNSTWQVDAACGKLDLRLADSLFFASPNSRRNVSRAKEICDGCVVADLCLEDALETGSHYGIRGGLTENERRPLYSRHK</sequence>
<accession>A0ABW0A8E7</accession>
<evidence type="ECO:0000256" key="8">
    <source>
        <dbReference type="ARBA" id="ARBA00023015"/>
    </source>
</evidence>
<comment type="similarity">
    <text evidence="3">Belongs to the WhiB family.</text>
</comment>
<dbReference type="InterPro" id="IPR003482">
    <property type="entry name" value="Whib"/>
</dbReference>
<dbReference type="RefSeq" id="WP_382051112.1">
    <property type="nucleotide sequence ID" value="NZ_JBHSKJ010000050.1"/>
</dbReference>
<protein>
    <submittedName>
        <fullName evidence="13">WhiB family transcriptional regulator</fullName>
    </submittedName>
</protein>
<organism evidence="13 14">
    <name type="scientific">Streptomyces aureoversilis</name>
    <dbReference type="NCBI Taxonomy" id="67277"/>
    <lineage>
        <taxon>Bacteria</taxon>
        <taxon>Bacillati</taxon>
        <taxon>Actinomycetota</taxon>
        <taxon>Actinomycetes</taxon>
        <taxon>Kitasatosporales</taxon>
        <taxon>Streptomycetaceae</taxon>
        <taxon>Streptomyces</taxon>
    </lineage>
</organism>
<evidence type="ECO:0000256" key="10">
    <source>
        <dbReference type="ARBA" id="ARBA00023157"/>
    </source>
</evidence>
<evidence type="ECO:0000256" key="1">
    <source>
        <dbReference type="ARBA" id="ARBA00001966"/>
    </source>
</evidence>
<dbReference type="InterPro" id="IPR034768">
    <property type="entry name" value="4FE4S_WBL"/>
</dbReference>
<dbReference type="Pfam" id="PF02467">
    <property type="entry name" value="Whib"/>
    <property type="match status" value="1"/>
</dbReference>
<keyword evidence="4" id="KW-0004">4Fe-4S</keyword>
<dbReference type="PANTHER" id="PTHR38839">
    <property type="entry name" value="TRANSCRIPTIONAL REGULATOR WHID-RELATED"/>
    <property type="match status" value="1"/>
</dbReference>
<evidence type="ECO:0000256" key="2">
    <source>
        <dbReference type="ARBA" id="ARBA00004496"/>
    </source>
</evidence>
<evidence type="ECO:0000313" key="13">
    <source>
        <dbReference type="EMBL" id="MFC5150055.1"/>
    </source>
</evidence>
<evidence type="ECO:0000256" key="3">
    <source>
        <dbReference type="ARBA" id="ARBA00006597"/>
    </source>
</evidence>
<keyword evidence="5" id="KW-0479">Metal-binding</keyword>
<comment type="caution">
    <text evidence="13">The sequence shown here is derived from an EMBL/GenBank/DDBJ whole genome shotgun (WGS) entry which is preliminary data.</text>
</comment>
<evidence type="ECO:0000256" key="6">
    <source>
        <dbReference type="ARBA" id="ARBA00023004"/>
    </source>
</evidence>
<evidence type="ECO:0000313" key="14">
    <source>
        <dbReference type="Proteomes" id="UP001596222"/>
    </source>
</evidence>
<reference evidence="14" key="1">
    <citation type="journal article" date="2019" name="Int. J. Syst. Evol. Microbiol.">
        <title>The Global Catalogue of Microorganisms (GCM) 10K type strain sequencing project: providing services to taxonomists for standard genome sequencing and annotation.</title>
        <authorList>
            <consortium name="The Broad Institute Genomics Platform"/>
            <consortium name="The Broad Institute Genome Sequencing Center for Infectious Disease"/>
            <person name="Wu L."/>
            <person name="Ma J."/>
        </authorList>
    </citation>
    <scope>NUCLEOTIDE SEQUENCE [LARGE SCALE GENOMIC DNA]</scope>
    <source>
        <strain evidence="14">CGMCC 4.1641</strain>
    </source>
</reference>
<keyword evidence="7" id="KW-0411">Iron-sulfur</keyword>
<keyword evidence="6" id="KW-0408">Iron</keyword>
<evidence type="ECO:0000256" key="9">
    <source>
        <dbReference type="ARBA" id="ARBA00023125"/>
    </source>
</evidence>
<evidence type="ECO:0000256" key="4">
    <source>
        <dbReference type="ARBA" id="ARBA00022485"/>
    </source>
</evidence>
<keyword evidence="8" id="KW-0805">Transcription regulation</keyword>
<dbReference type="EMBL" id="JBHSKJ010000050">
    <property type="protein sequence ID" value="MFC5150055.1"/>
    <property type="molecule type" value="Genomic_DNA"/>
</dbReference>
<dbReference type="PROSITE" id="PS51674">
    <property type="entry name" value="4FE4S_WBL"/>
    <property type="match status" value="1"/>
</dbReference>
<keyword evidence="10" id="KW-1015">Disulfide bond</keyword>
<dbReference type="Proteomes" id="UP001596222">
    <property type="component" value="Unassembled WGS sequence"/>
</dbReference>
<evidence type="ECO:0000256" key="11">
    <source>
        <dbReference type="ARBA" id="ARBA00023163"/>
    </source>
</evidence>
<evidence type="ECO:0000256" key="5">
    <source>
        <dbReference type="ARBA" id="ARBA00022723"/>
    </source>
</evidence>
<proteinExistence type="inferred from homology"/>
<comment type="cofactor">
    <cofactor evidence="1">
        <name>[4Fe-4S] cluster</name>
        <dbReference type="ChEBI" id="CHEBI:49883"/>
    </cofactor>
</comment>
<name>A0ABW0A8E7_9ACTN</name>
<keyword evidence="11" id="KW-0804">Transcription</keyword>